<evidence type="ECO:0000313" key="3">
    <source>
        <dbReference type="Proteomes" id="UP001549204"/>
    </source>
</evidence>
<dbReference type="Proteomes" id="UP001549204">
    <property type="component" value="Unassembled WGS sequence"/>
</dbReference>
<proteinExistence type="predicted"/>
<evidence type="ECO:0000256" key="1">
    <source>
        <dbReference type="SAM" id="MobiDB-lite"/>
    </source>
</evidence>
<keyword evidence="3" id="KW-1185">Reference proteome</keyword>
<evidence type="ECO:0000313" key="2">
    <source>
        <dbReference type="EMBL" id="MET3581644.1"/>
    </source>
</evidence>
<comment type="caution">
    <text evidence="2">The sequence shown here is derived from an EMBL/GenBank/DDBJ whole genome shotgun (WGS) entry which is preliminary data.</text>
</comment>
<reference evidence="2 3" key="1">
    <citation type="submission" date="2024-06" db="EMBL/GenBank/DDBJ databases">
        <title>Genomic Encyclopedia of Type Strains, Phase IV (KMG-IV): sequencing the most valuable type-strain genomes for metagenomic binning, comparative biology and taxonomic classification.</title>
        <authorList>
            <person name="Goeker M."/>
        </authorList>
    </citation>
    <scope>NUCLEOTIDE SEQUENCE [LARGE SCALE GENOMIC DNA]</scope>
    <source>
        <strain evidence="2 3">DSM 100022</strain>
    </source>
</reference>
<protein>
    <submittedName>
        <fullName evidence="2">Uncharacterized protein</fullName>
    </submittedName>
</protein>
<gene>
    <name evidence="2" type="ORF">ABID19_004695</name>
</gene>
<feature type="region of interest" description="Disordered" evidence="1">
    <location>
        <begin position="128"/>
        <end position="151"/>
    </location>
</feature>
<sequence length="178" mass="20388">MRACHAPCISSKKTLRRRAQSPIIPLSTGSRLFRQTLIPGMLNPSQAATDRQVERQSETADFLRPVRPRMKAGLLVLRRDAETYGAAESVRTPTADRCCHEGRQKPSMARWTKLARVEDWRGPERTLLSGSDWQDRQHQGRHGATSLRKLLPRPCPDLTGRRWEKSRRRLSFWAPLAI</sequence>
<name>A0ABV2GTN5_9HYPH</name>
<accession>A0ABV2GTN5</accession>
<dbReference type="EMBL" id="JBEPMC010000008">
    <property type="protein sequence ID" value="MET3581644.1"/>
    <property type="molecule type" value="Genomic_DNA"/>
</dbReference>
<organism evidence="2 3">
    <name type="scientific">Mesorhizobium robiniae</name>
    <dbReference type="NCBI Taxonomy" id="559315"/>
    <lineage>
        <taxon>Bacteria</taxon>
        <taxon>Pseudomonadati</taxon>
        <taxon>Pseudomonadota</taxon>
        <taxon>Alphaproteobacteria</taxon>
        <taxon>Hyphomicrobiales</taxon>
        <taxon>Phyllobacteriaceae</taxon>
        <taxon>Mesorhizobium</taxon>
    </lineage>
</organism>